<dbReference type="GO" id="GO:0015743">
    <property type="term" value="P:malate transport"/>
    <property type="evidence" value="ECO:0007669"/>
    <property type="project" value="InterPro"/>
</dbReference>
<comment type="similarity">
    <text evidence="2">Belongs to the aromatic acid exporter (TC 2.A.85) family.</text>
</comment>
<dbReference type="PANTHER" id="PTHR31086">
    <property type="entry name" value="ALUMINUM-ACTIVATED MALATE TRANSPORTER 10"/>
    <property type="match status" value="1"/>
</dbReference>
<dbReference type="InterPro" id="IPR020966">
    <property type="entry name" value="ALMT"/>
</dbReference>
<evidence type="ECO:0000256" key="3">
    <source>
        <dbReference type="ARBA" id="ARBA00022448"/>
    </source>
</evidence>
<dbReference type="AlphaFoldDB" id="A0AAD3XPY0"/>
<dbReference type="Pfam" id="PF11744">
    <property type="entry name" value="ALMT"/>
    <property type="match status" value="1"/>
</dbReference>
<feature type="transmembrane region" description="Helical" evidence="9">
    <location>
        <begin position="105"/>
        <end position="122"/>
    </location>
</feature>
<feature type="transmembrane region" description="Helical" evidence="9">
    <location>
        <begin position="160"/>
        <end position="179"/>
    </location>
</feature>
<gene>
    <name evidence="10" type="ORF">Nepgr_014529</name>
</gene>
<keyword evidence="5 9" id="KW-1133">Transmembrane helix</keyword>
<keyword evidence="6" id="KW-0406">Ion transport</keyword>
<sequence>MDTSAPHLEKVGPASASRRLLALVNGVNSGITDFVRTARKLAEEDPRRIIHSLKVALAITLVSLFYYFQPLYDGFGVSAMWAVLTVVVVFEFSVGATLGRGLNRMLATLLAGFLGVSVHHLANLSGKIGEPIILAIFGFLVATIVTFMRFFPRLKARYDYGLMIFILTFSLVSVSSYRYDEVITIAHQRLSTVIIGCGIAMLVCICICPVWCGGDLHNLIASNIDKLGSYLEGFGGECFNEESDDGNACKDDKPFFACI</sequence>
<evidence type="ECO:0000313" key="10">
    <source>
        <dbReference type="EMBL" id="GMH12688.1"/>
    </source>
</evidence>
<dbReference type="GO" id="GO:0016020">
    <property type="term" value="C:membrane"/>
    <property type="evidence" value="ECO:0007669"/>
    <property type="project" value="UniProtKB-SubCell"/>
</dbReference>
<organism evidence="10 11">
    <name type="scientific">Nepenthes gracilis</name>
    <name type="common">Slender pitcher plant</name>
    <dbReference type="NCBI Taxonomy" id="150966"/>
    <lineage>
        <taxon>Eukaryota</taxon>
        <taxon>Viridiplantae</taxon>
        <taxon>Streptophyta</taxon>
        <taxon>Embryophyta</taxon>
        <taxon>Tracheophyta</taxon>
        <taxon>Spermatophyta</taxon>
        <taxon>Magnoliopsida</taxon>
        <taxon>eudicotyledons</taxon>
        <taxon>Gunneridae</taxon>
        <taxon>Pentapetalae</taxon>
        <taxon>Caryophyllales</taxon>
        <taxon>Nepenthaceae</taxon>
        <taxon>Nepenthes</taxon>
    </lineage>
</organism>
<evidence type="ECO:0000256" key="9">
    <source>
        <dbReference type="SAM" id="Phobius"/>
    </source>
</evidence>
<dbReference type="Proteomes" id="UP001279734">
    <property type="component" value="Unassembled WGS sequence"/>
</dbReference>
<feature type="transmembrane region" description="Helical" evidence="9">
    <location>
        <begin position="74"/>
        <end position="98"/>
    </location>
</feature>
<comment type="caution">
    <text evidence="10">The sequence shown here is derived from an EMBL/GenBank/DDBJ whole genome shotgun (WGS) entry which is preliminary data.</text>
</comment>
<dbReference type="EMBL" id="BSYO01000012">
    <property type="protein sequence ID" value="GMH12688.1"/>
    <property type="molecule type" value="Genomic_DNA"/>
</dbReference>
<proteinExistence type="inferred from homology"/>
<feature type="transmembrane region" description="Helical" evidence="9">
    <location>
        <begin position="128"/>
        <end position="148"/>
    </location>
</feature>
<keyword evidence="8" id="KW-0407">Ion channel</keyword>
<evidence type="ECO:0000313" key="11">
    <source>
        <dbReference type="Proteomes" id="UP001279734"/>
    </source>
</evidence>
<keyword evidence="4 9" id="KW-0812">Transmembrane</keyword>
<feature type="transmembrane region" description="Helical" evidence="9">
    <location>
        <begin position="49"/>
        <end position="68"/>
    </location>
</feature>
<protein>
    <recommendedName>
        <fullName evidence="12">Aluminum-activated malate transporter</fullName>
    </recommendedName>
</protein>
<evidence type="ECO:0000256" key="6">
    <source>
        <dbReference type="ARBA" id="ARBA00023065"/>
    </source>
</evidence>
<reference evidence="10" key="1">
    <citation type="submission" date="2023-05" db="EMBL/GenBank/DDBJ databases">
        <title>Nepenthes gracilis genome sequencing.</title>
        <authorList>
            <person name="Fukushima K."/>
        </authorList>
    </citation>
    <scope>NUCLEOTIDE SEQUENCE</scope>
    <source>
        <strain evidence="10">SING2019-196</strain>
    </source>
</reference>
<evidence type="ECO:0000256" key="4">
    <source>
        <dbReference type="ARBA" id="ARBA00022692"/>
    </source>
</evidence>
<comment type="subcellular location">
    <subcellularLocation>
        <location evidence="1">Membrane</location>
        <topology evidence="1">Multi-pass membrane protein</topology>
    </subcellularLocation>
</comment>
<keyword evidence="7 9" id="KW-0472">Membrane</keyword>
<evidence type="ECO:0000256" key="7">
    <source>
        <dbReference type="ARBA" id="ARBA00023136"/>
    </source>
</evidence>
<evidence type="ECO:0000256" key="5">
    <source>
        <dbReference type="ARBA" id="ARBA00022989"/>
    </source>
</evidence>
<evidence type="ECO:0000256" key="1">
    <source>
        <dbReference type="ARBA" id="ARBA00004141"/>
    </source>
</evidence>
<keyword evidence="3" id="KW-0813">Transport</keyword>
<dbReference type="GO" id="GO:0034220">
    <property type="term" value="P:monoatomic ion transmembrane transport"/>
    <property type="evidence" value="ECO:0007669"/>
    <property type="project" value="UniProtKB-KW"/>
</dbReference>
<evidence type="ECO:0000256" key="8">
    <source>
        <dbReference type="ARBA" id="ARBA00023303"/>
    </source>
</evidence>
<feature type="transmembrane region" description="Helical" evidence="9">
    <location>
        <begin position="191"/>
        <end position="212"/>
    </location>
</feature>
<evidence type="ECO:0000256" key="2">
    <source>
        <dbReference type="ARBA" id="ARBA00007079"/>
    </source>
</evidence>
<keyword evidence="11" id="KW-1185">Reference proteome</keyword>
<accession>A0AAD3XPY0</accession>
<name>A0AAD3XPY0_NEPGR</name>
<evidence type="ECO:0008006" key="12">
    <source>
        <dbReference type="Google" id="ProtNLM"/>
    </source>
</evidence>